<dbReference type="InterPro" id="IPR001041">
    <property type="entry name" value="2Fe-2S_ferredoxin-type"/>
</dbReference>
<sequence>MSEQAPLITMQLMGKNYRVPAGLTLMAAIEYAGYKLVRGAGCRGGFCGSCPTLYRREGNHRIFTALACQTLVEDGMCLVQMPFVPLITRPYDLYTITPQANTLLQHFPEIAGCVACNTCTRSCPQGLPVMDYIQASLRGDIERAALLSFDCISCGICSSRCPADIKHYAVGLLARRLYGKYITPNAPDLAERVAAIETGDVTAELDTLMALSATELRSRYEQRTFEVVAEQEDPYSATRSYNSAMDPVDYQDELEVSG</sequence>
<evidence type="ECO:0000256" key="3">
    <source>
        <dbReference type="ARBA" id="ARBA00023014"/>
    </source>
</evidence>
<dbReference type="SUPFAM" id="SSF54292">
    <property type="entry name" value="2Fe-2S ferredoxin-like"/>
    <property type="match status" value="1"/>
</dbReference>
<dbReference type="GO" id="GO:0046872">
    <property type="term" value="F:metal ion binding"/>
    <property type="evidence" value="ECO:0007669"/>
    <property type="project" value="UniProtKB-KW"/>
</dbReference>
<evidence type="ECO:0000313" key="6">
    <source>
        <dbReference type="EMBL" id="PDV98131.1"/>
    </source>
</evidence>
<proteinExistence type="predicted"/>
<dbReference type="OrthoDB" id="9800558at2"/>
<comment type="caution">
    <text evidence="6">The sequence shown here is derived from an EMBL/GenBank/DDBJ whole genome shotgun (WGS) entry which is preliminary data.</text>
</comment>
<evidence type="ECO:0000259" key="4">
    <source>
        <dbReference type="PROSITE" id="PS51085"/>
    </source>
</evidence>
<dbReference type="PROSITE" id="PS51379">
    <property type="entry name" value="4FE4S_FER_2"/>
    <property type="match status" value="2"/>
</dbReference>
<accession>A0A2H3KW40</accession>
<dbReference type="RefSeq" id="WP_097653855.1">
    <property type="nucleotide sequence ID" value="NZ_LYXE01000110.1"/>
</dbReference>
<evidence type="ECO:0008006" key="8">
    <source>
        <dbReference type="Google" id="ProtNLM"/>
    </source>
</evidence>
<evidence type="ECO:0000313" key="7">
    <source>
        <dbReference type="Proteomes" id="UP000220922"/>
    </source>
</evidence>
<dbReference type="InterPro" id="IPR036010">
    <property type="entry name" value="2Fe-2S_ferredoxin-like_sf"/>
</dbReference>
<dbReference type="PROSITE" id="PS00197">
    <property type="entry name" value="2FE2S_FER_1"/>
    <property type="match status" value="1"/>
</dbReference>
<dbReference type="Proteomes" id="UP000220922">
    <property type="component" value="Unassembled WGS sequence"/>
</dbReference>
<dbReference type="SUPFAM" id="SSF46548">
    <property type="entry name" value="alpha-helical ferredoxin"/>
    <property type="match status" value="1"/>
</dbReference>
<protein>
    <recommendedName>
        <fullName evidence="8">4Fe-4S ferredoxin</fullName>
    </recommendedName>
</protein>
<dbReference type="InterPro" id="IPR017900">
    <property type="entry name" value="4Fe4S_Fe_S_CS"/>
</dbReference>
<evidence type="ECO:0000256" key="2">
    <source>
        <dbReference type="ARBA" id="ARBA00023004"/>
    </source>
</evidence>
<keyword evidence="2" id="KW-0408">Iron</keyword>
<dbReference type="CDD" id="cd00207">
    <property type="entry name" value="fer2"/>
    <property type="match status" value="1"/>
</dbReference>
<dbReference type="PROSITE" id="PS00198">
    <property type="entry name" value="4FE4S_FER_1"/>
    <property type="match status" value="2"/>
</dbReference>
<keyword evidence="1" id="KW-0479">Metal-binding</keyword>
<reference evidence="6 7" key="1">
    <citation type="submission" date="2016-05" db="EMBL/GenBank/DDBJ databases">
        <authorList>
            <person name="Lavstsen T."/>
            <person name="Jespersen J.S."/>
        </authorList>
    </citation>
    <scope>NUCLEOTIDE SEQUENCE [LARGE SCALE GENOMIC DNA]</scope>
    <source>
        <strain evidence="6 7">B7-9</strain>
    </source>
</reference>
<gene>
    <name evidence="6" type="ORF">A9Q02_03350</name>
</gene>
<dbReference type="InterPro" id="IPR006058">
    <property type="entry name" value="2Fe2S_fd_BS"/>
</dbReference>
<evidence type="ECO:0000256" key="1">
    <source>
        <dbReference type="ARBA" id="ARBA00022723"/>
    </source>
</evidence>
<dbReference type="GO" id="GO:0051537">
    <property type="term" value="F:2 iron, 2 sulfur cluster binding"/>
    <property type="evidence" value="ECO:0007669"/>
    <property type="project" value="InterPro"/>
</dbReference>
<feature type="domain" description="4Fe-4S ferredoxin-type" evidence="5">
    <location>
        <begin position="142"/>
        <end position="171"/>
    </location>
</feature>
<feature type="domain" description="2Fe-2S ferredoxin-type" evidence="4">
    <location>
        <begin position="6"/>
        <end position="84"/>
    </location>
</feature>
<dbReference type="Pfam" id="PF13187">
    <property type="entry name" value="Fer4_9"/>
    <property type="match status" value="1"/>
</dbReference>
<feature type="domain" description="4Fe-4S ferredoxin-type" evidence="5">
    <location>
        <begin position="102"/>
        <end position="133"/>
    </location>
</feature>
<organism evidence="6 7">
    <name type="scientific">Candidatus Chloroploca asiatica</name>
    <dbReference type="NCBI Taxonomy" id="1506545"/>
    <lineage>
        <taxon>Bacteria</taxon>
        <taxon>Bacillati</taxon>
        <taxon>Chloroflexota</taxon>
        <taxon>Chloroflexia</taxon>
        <taxon>Chloroflexales</taxon>
        <taxon>Chloroflexineae</taxon>
        <taxon>Oscillochloridaceae</taxon>
        <taxon>Candidatus Chloroploca</taxon>
    </lineage>
</organism>
<keyword evidence="3" id="KW-0411">Iron-sulfur</keyword>
<dbReference type="InterPro" id="IPR017896">
    <property type="entry name" value="4Fe4S_Fe-S-bd"/>
</dbReference>
<dbReference type="PROSITE" id="PS51085">
    <property type="entry name" value="2FE2S_FER_2"/>
    <property type="match status" value="1"/>
</dbReference>
<dbReference type="Gene3D" id="3.30.70.20">
    <property type="match status" value="1"/>
</dbReference>
<dbReference type="AlphaFoldDB" id="A0A2H3KW40"/>
<name>A0A2H3KW40_9CHLR</name>
<keyword evidence="7" id="KW-1185">Reference proteome</keyword>
<dbReference type="EMBL" id="LYXE01000110">
    <property type="protein sequence ID" value="PDV98131.1"/>
    <property type="molecule type" value="Genomic_DNA"/>
</dbReference>
<evidence type="ECO:0000259" key="5">
    <source>
        <dbReference type="PROSITE" id="PS51379"/>
    </source>
</evidence>